<gene>
    <name evidence="2" type="ORF">TJEJU_0274</name>
</gene>
<accession>A0A238U6F9</accession>
<name>A0A238U6F9_9FLAO</name>
<dbReference type="PANTHER" id="PTHR42685">
    <property type="entry name" value="GERANYLGERANYL DIPHOSPHATE REDUCTASE"/>
    <property type="match status" value="1"/>
</dbReference>
<evidence type="ECO:0000313" key="3">
    <source>
        <dbReference type="Proteomes" id="UP000215214"/>
    </source>
</evidence>
<dbReference type="EMBL" id="LT899436">
    <property type="protein sequence ID" value="SNR14074.1"/>
    <property type="molecule type" value="Genomic_DNA"/>
</dbReference>
<dbReference type="KEGG" id="tje:TJEJU_0274"/>
<dbReference type="InterPro" id="IPR036188">
    <property type="entry name" value="FAD/NAD-bd_sf"/>
</dbReference>
<proteinExistence type="predicted"/>
<dbReference type="Pfam" id="PF01494">
    <property type="entry name" value="FAD_binding_3"/>
    <property type="match status" value="1"/>
</dbReference>
<dbReference type="SUPFAM" id="SSF51905">
    <property type="entry name" value="FAD/NAD(P)-binding domain"/>
    <property type="match status" value="1"/>
</dbReference>
<evidence type="ECO:0000259" key="1">
    <source>
        <dbReference type="Pfam" id="PF01494"/>
    </source>
</evidence>
<dbReference type="GO" id="GO:0071949">
    <property type="term" value="F:FAD binding"/>
    <property type="evidence" value="ECO:0007669"/>
    <property type="project" value="InterPro"/>
</dbReference>
<dbReference type="Proteomes" id="UP000215214">
    <property type="component" value="Chromosome TJEJU"/>
</dbReference>
<evidence type="ECO:0000313" key="2">
    <source>
        <dbReference type="EMBL" id="SNR14074.1"/>
    </source>
</evidence>
<dbReference type="InterPro" id="IPR050407">
    <property type="entry name" value="Geranylgeranyl_reductase"/>
</dbReference>
<dbReference type="Gene3D" id="3.50.50.60">
    <property type="entry name" value="FAD/NAD(P)-binding domain"/>
    <property type="match status" value="1"/>
</dbReference>
<organism evidence="2 3">
    <name type="scientific">Tenacibaculum jejuense</name>
    <dbReference type="NCBI Taxonomy" id="584609"/>
    <lineage>
        <taxon>Bacteria</taxon>
        <taxon>Pseudomonadati</taxon>
        <taxon>Bacteroidota</taxon>
        <taxon>Flavobacteriia</taxon>
        <taxon>Flavobacteriales</taxon>
        <taxon>Flavobacteriaceae</taxon>
        <taxon>Tenacibaculum</taxon>
    </lineage>
</organism>
<feature type="domain" description="FAD-binding" evidence="1">
    <location>
        <begin position="2"/>
        <end position="300"/>
    </location>
</feature>
<dbReference type="AlphaFoldDB" id="A0A238U6F9"/>
<keyword evidence="3" id="KW-1185">Reference proteome</keyword>
<dbReference type="PANTHER" id="PTHR42685:SF22">
    <property type="entry name" value="CONDITIONED MEDIUM FACTOR RECEPTOR 1"/>
    <property type="match status" value="1"/>
</dbReference>
<reference evidence="2 3" key="1">
    <citation type="submission" date="2017-07" db="EMBL/GenBank/DDBJ databases">
        <authorList>
            <person name="Sun Z.S."/>
            <person name="Albrecht U."/>
            <person name="Echele G."/>
            <person name="Lee C.C."/>
        </authorList>
    </citation>
    <scope>NUCLEOTIDE SEQUENCE [LARGE SCALE GENOMIC DNA]</scope>
    <source>
        <strain evidence="3">type strain: KCTC 22618</strain>
    </source>
</reference>
<sequence>MVIVGGGLAGLVSAIHLSKKGIYVTVIEKNIYPKHKVCGEYISNEVLPYLQSLGFNPLQFQAKEITDFTLSTSTNTTIKTKLPLGGFGISRYTLDYELANLAKQNGVEIVHDYVNQIDFQNEIFTITTKSNKTFTADIVIGAYGKRSNIDISLKRSFIQQKSPFLAVKAHYEGEFPEDKVSLYNFKGGYCGVSKVENDHINVCYITSYDAFKKYTDIDEFQNKVLLQNKQLQRIIGNSKLMFPSPLTISQISFAEKQPVENHMLMCGDTAGMIHPLCGNGMAMAIHSAQIASETIIQYFNKEISTREELEEMYTREWRKAFNKRLQMGRKLAALFNMDFFSEMITLGLRLFPWILPIIIKKTHGKYLKPIQ</sequence>
<protein>
    <submittedName>
        <fullName evidence="2">FAD dependent oxidoreductase family protein</fullName>
    </submittedName>
</protein>
<dbReference type="InterPro" id="IPR002938">
    <property type="entry name" value="FAD-bd"/>
</dbReference>